<dbReference type="GO" id="GO:0005524">
    <property type="term" value="F:ATP binding"/>
    <property type="evidence" value="ECO:0007669"/>
    <property type="project" value="InterPro"/>
</dbReference>
<organism>
    <name type="scientific">Solenopsis invicta</name>
    <name type="common">Red imported fire ant</name>
    <name type="synonym">Solenopsis wagneri</name>
    <dbReference type="NCBI Taxonomy" id="13686"/>
    <lineage>
        <taxon>Eukaryota</taxon>
        <taxon>Metazoa</taxon>
        <taxon>Ecdysozoa</taxon>
        <taxon>Arthropoda</taxon>
        <taxon>Hexapoda</taxon>
        <taxon>Insecta</taxon>
        <taxon>Pterygota</taxon>
        <taxon>Neoptera</taxon>
        <taxon>Endopterygota</taxon>
        <taxon>Hymenoptera</taxon>
        <taxon>Apocrita</taxon>
        <taxon>Aculeata</taxon>
        <taxon>Formicoidea</taxon>
        <taxon>Formicidae</taxon>
        <taxon>Myrmicinae</taxon>
        <taxon>Solenopsis</taxon>
    </lineage>
</organism>
<accession>E9IA37</accession>
<dbReference type="PANTHER" id="PTHR48041:SF139">
    <property type="entry name" value="PROTEIN SCARLET"/>
    <property type="match status" value="1"/>
</dbReference>
<evidence type="ECO:0000256" key="2">
    <source>
        <dbReference type="ARBA" id="ARBA00005814"/>
    </source>
</evidence>
<dbReference type="InterPro" id="IPR003439">
    <property type="entry name" value="ABC_transporter-like_ATP-bd"/>
</dbReference>
<keyword evidence="6 7" id="KW-0472">Membrane</keyword>
<gene>
    <name evidence="9" type="ORF">SINV_13423</name>
</gene>
<evidence type="ECO:0000256" key="1">
    <source>
        <dbReference type="ARBA" id="ARBA00004141"/>
    </source>
</evidence>
<evidence type="ECO:0000256" key="7">
    <source>
        <dbReference type="SAM" id="Phobius"/>
    </source>
</evidence>
<dbReference type="SUPFAM" id="SSF52540">
    <property type="entry name" value="P-loop containing nucleoside triphosphate hydrolases"/>
    <property type="match status" value="1"/>
</dbReference>
<feature type="non-terminal residue" evidence="9">
    <location>
        <position position="212"/>
    </location>
</feature>
<evidence type="ECO:0000256" key="6">
    <source>
        <dbReference type="ARBA" id="ARBA00023136"/>
    </source>
</evidence>
<name>E9IA37_SOLIN</name>
<proteinExistence type="inferred from homology"/>
<protein>
    <recommendedName>
        <fullName evidence="8">ABC transporter domain-containing protein</fullName>
    </recommendedName>
</protein>
<dbReference type="HOGENOM" id="CLU_1302442_0_0_1"/>
<dbReference type="Pfam" id="PF00005">
    <property type="entry name" value="ABC_tran"/>
    <property type="match status" value="1"/>
</dbReference>
<evidence type="ECO:0000259" key="8">
    <source>
        <dbReference type="Pfam" id="PF00005"/>
    </source>
</evidence>
<keyword evidence="5 7" id="KW-1133">Transmembrane helix</keyword>
<keyword evidence="3" id="KW-0813">Transport</keyword>
<feature type="domain" description="ABC transporter" evidence="8">
    <location>
        <begin position="113"/>
        <end position="204"/>
    </location>
</feature>
<evidence type="ECO:0000256" key="5">
    <source>
        <dbReference type="ARBA" id="ARBA00022989"/>
    </source>
</evidence>
<dbReference type="GO" id="GO:0016887">
    <property type="term" value="F:ATP hydrolysis activity"/>
    <property type="evidence" value="ECO:0007669"/>
    <property type="project" value="InterPro"/>
</dbReference>
<dbReference type="AlphaFoldDB" id="E9IA37"/>
<sequence>MYTICNIQMLKHTHYVYEPNHLKSQDFHCIKIPKGSNKNNAARMPYDECRFDLQDAEKLLKSEKWNSRTLNYLKNIYFLRSKDLSLIYNVLFALCLVLSAFCFLAFRSENTILHNVTGHFEPGKITVIIGPSGAGKTTLMKIISGKRSMDIKGTLTVNNDEWNKGMFRKHVCYVPQQFDLLPYLTTRETLCIAARLKLDVNQNKQEINTVVS</sequence>
<dbReference type="PANTHER" id="PTHR48041">
    <property type="entry name" value="ABC TRANSPORTER G FAMILY MEMBER 28"/>
    <property type="match status" value="1"/>
</dbReference>
<reference evidence="9" key="1">
    <citation type="journal article" date="2011" name="Proc. Natl. Acad. Sci. U.S.A.">
        <title>The genome of the fire ant Solenopsis invicta.</title>
        <authorList>
            <person name="Wurm Y."/>
            <person name="Wang J."/>
            <person name="Riba-Grognuz O."/>
            <person name="Corona M."/>
            <person name="Nygaard S."/>
            <person name="Hunt B.G."/>
            <person name="Ingram K.K."/>
            <person name="Falquet L."/>
            <person name="Nipitwattanaphon M."/>
            <person name="Gotzek D."/>
            <person name="Dijkstra M.B."/>
            <person name="Oettler J."/>
            <person name="Comtesse F."/>
            <person name="Shih C.J."/>
            <person name="Wu W.J."/>
            <person name="Yang C.C."/>
            <person name="Thomas J."/>
            <person name="Beaudoing E."/>
            <person name="Pradervand S."/>
            <person name="Flegel V."/>
            <person name="Cook E.D."/>
            <person name="Fabbretti R."/>
            <person name="Stockinger H."/>
            <person name="Long L."/>
            <person name="Farmerie W.G."/>
            <person name="Oakey J."/>
            <person name="Boomsma J.J."/>
            <person name="Pamilo P."/>
            <person name="Yi S.V."/>
            <person name="Heinze J."/>
            <person name="Goodisman M.A."/>
            <person name="Farinelli L."/>
            <person name="Harshman K."/>
            <person name="Hulo N."/>
            <person name="Cerutti L."/>
            <person name="Xenarios I."/>
            <person name="Shoemaker D."/>
            <person name="Keller L."/>
        </authorList>
    </citation>
    <scope>NUCLEOTIDE SEQUENCE [LARGE SCALE GENOMIC DNA]</scope>
</reference>
<dbReference type="GO" id="GO:0016020">
    <property type="term" value="C:membrane"/>
    <property type="evidence" value="ECO:0007669"/>
    <property type="project" value="UniProtKB-SubCell"/>
</dbReference>
<comment type="subcellular location">
    <subcellularLocation>
        <location evidence="1">Membrane</location>
        <topology evidence="1">Multi-pass membrane protein</topology>
    </subcellularLocation>
</comment>
<evidence type="ECO:0000313" key="9">
    <source>
        <dbReference type="EMBL" id="EFZ22565.1"/>
    </source>
</evidence>
<evidence type="ECO:0000256" key="4">
    <source>
        <dbReference type="ARBA" id="ARBA00022692"/>
    </source>
</evidence>
<dbReference type="EMBL" id="GL761969">
    <property type="protein sequence ID" value="EFZ22565.1"/>
    <property type="molecule type" value="Genomic_DNA"/>
</dbReference>
<dbReference type="InterPro" id="IPR027417">
    <property type="entry name" value="P-loop_NTPase"/>
</dbReference>
<comment type="similarity">
    <text evidence="2">Belongs to the ABC transporter superfamily. ABCG family. Eye pigment precursor importer (TC 3.A.1.204) subfamily.</text>
</comment>
<dbReference type="InterPro" id="IPR050352">
    <property type="entry name" value="ABCG_transporters"/>
</dbReference>
<evidence type="ECO:0000256" key="3">
    <source>
        <dbReference type="ARBA" id="ARBA00022448"/>
    </source>
</evidence>
<dbReference type="GO" id="GO:0042626">
    <property type="term" value="F:ATPase-coupled transmembrane transporter activity"/>
    <property type="evidence" value="ECO:0007669"/>
    <property type="project" value="TreeGrafter"/>
</dbReference>
<feature type="transmembrane region" description="Helical" evidence="7">
    <location>
        <begin position="86"/>
        <end position="106"/>
    </location>
</feature>
<keyword evidence="4 7" id="KW-0812">Transmembrane</keyword>
<dbReference type="Gene3D" id="3.40.50.300">
    <property type="entry name" value="P-loop containing nucleotide triphosphate hydrolases"/>
    <property type="match status" value="1"/>
</dbReference>